<dbReference type="PANTHER" id="PTHR23389">
    <property type="entry name" value="CHROMOSOME TRANSMISSION FIDELITY FACTOR 18"/>
    <property type="match status" value="1"/>
</dbReference>
<dbReference type="Gene3D" id="3.30.470.30">
    <property type="entry name" value="DNA ligase/mRNA capping enzyme"/>
    <property type="match status" value="1"/>
</dbReference>
<keyword evidence="10 14" id="KW-0520">NAD</keyword>
<dbReference type="PROSITE" id="PS50172">
    <property type="entry name" value="BRCT"/>
    <property type="match status" value="1"/>
</dbReference>
<evidence type="ECO:0000256" key="13">
    <source>
        <dbReference type="ARBA" id="ARBA00060881"/>
    </source>
</evidence>
<keyword evidence="8 14" id="KW-0862">Zinc</keyword>
<dbReference type="Gene3D" id="2.40.50.140">
    <property type="entry name" value="Nucleic acid-binding proteins"/>
    <property type="match status" value="1"/>
</dbReference>
<dbReference type="NCBIfam" id="TIGR00575">
    <property type="entry name" value="dnlj"/>
    <property type="match status" value="1"/>
</dbReference>
<evidence type="ECO:0000256" key="1">
    <source>
        <dbReference type="ARBA" id="ARBA00004067"/>
    </source>
</evidence>
<sequence>MTSSEAKIRIDQLRKTINHHRYLYHVLDTQEISDAALDSLKKELFDLEQQFPDLITSDSPTQRIGGTPLKAFKKVPHEKQMLSFNDAFSEDDMRDWMKRNENYLQQVSPSHTVYRIPYTVYPFYGELKIDGFAIELVYENGSFVQASTRGDGLIGEDVTQNIKTVEAIPLTICSAKEAQANAKKLGLPENKFNFDTNRIVVRGEVFLTKKEFERINKEQRAKGQKTFANPRNIAAGSVRQLDPAVTASRKLDSYQYALVTDMGQTTHEEEHLLLKALGFKTNPHNKPLATLEEVFAFRDYWDTHREKIDYEIDGIVVMINDNATWNTLGVVGKAPRGGIAYKFSPVEATTVVEDIKVQIGRTGVLTPVAIMRPVTVGGVTISHATLHNADQIERLGLKIGDTVVISRAGDVIPQITEVLKDMRTGKERVFSMPAHCPTDGSPVVRDGVAYRCSNKKCGARTSENIRHFVSRSAFDIRGLGPKIIDRFMDEGLISDIADIFTLTEGDIETLERFGEQSAKNIIREINEHKKISLSRFLYSLGIIHVGEETSRALAKEIGIRYTVYGIPPTISDILNIMRDFSIDRLRELPDIGPAVATSIHDWFADKHNVELLHRLEALGITLLADKKPANAKLAGKTFVITGTLETMSRDEAKEKIRALGGSTAESVSKKTSYVVVGADPGSKAKKAQELGVPILTEQEFISLLS</sequence>
<feature type="active site" description="N6-AMP-lysine intermediate" evidence="14">
    <location>
        <position position="128"/>
    </location>
</feature>
<feature type="binding site" evidence="14">
    <location>
        <position position="452"/>
    </location>
    <ligand>
        <name>Zn(2+)</name>
        <dbReference type="ChEBI" id="CHEBI:29105"/>
    </ligand>
</feature>
<dbReference type="InterPro" id="IPR012340">
    <property type="entry name" value="NA-bd_OB-fold"/>
</dbReference>
<evidence type="ECO:0000256" key="12">
    <source>
        <dbReference type="ARBA" id="ARBA00034005"/>
    </source>
</evidence>
<dbReference type="Pfam" id="PF14520">
    <property type="entry name" value="HHH_5"/>
    <property type="match status" value="1"/>
</dbReference>
<dbReference type="GO" id="GO:0006281">
    <property type="term" value="P:DNA repair"/>
    <property type="evidence" value="ECO:0007669"/>
    <property type="project" value="UniProtKB-KW"/>
</dbReference>
<dbReference type="SUPFAM" id="SSF47781">
    <property type="entry name" value="RuvA domain 2-like"/>
    <property type="match status" value="1"/>
</dbReference>
<proteinExistence type="inferred from homology"/>
<feature type="binding site" evidence="14">
    <location>
        <position position="149"/>
    </location>
    <ligand>
        <name>NAD(+)</name>
        <dbReference type="ChEBI" id="CHEBI:57540"/>
    </ligand>
</feature>
<dbReference type="FunFam" id="2.40.50.140:FF:000012">
    <property type="entry name" value="DNA ligase"/>
    <property type="match status" value="1"/>
</dbReference>
<name>A0A1F8DXZ6_9BACT</name>
<comment type="function">
    <text evidence="1 14">DNA ligase that catalyzes the formation of phosphodiester linkages between 5'-phosphoryl and 3'-hydroxyl groups in double-stranded DNA using NAD as a coenzyme and as the energy source for the reaction. It is essential for DNA replication and repair of damaged DNA.</text>
</comment>
<dbReference type="AlphaFoldDB" id="A0A1F8DXZ6"/>
<dbReference type="Proteomes" id="UP000176422">
    <property type="component" value="Unassembled WGS sequence"/>
</dbReference>
<dbReference type="STRING" id="1802559.A2372_03240"/>
<dbReference type="Gene3D" id="1.10.150.20">
    <property type="entry name" value="5' to 3' exonuclease, C-terminal subdomain"/>
    <property type="match status" value="2"/>
</dbReference>
<dbReference type="SUPFAM" id="SSF50249">
    <property type="entry name" value="Nucleic acid-binding proteins"/>
    <property type="match status" value="1"/>
</dbReference>
<evidence type="ECO:0000256" key="2">
    <source>
        <dbReference type="ARBA" id="ARBA00012722"/>
    </source>
</evidence>
<dbReference type="HAMAP" id="MF_01588">
    <property type="entry name" value="DNA_ligase_A"/>
    <property type="match status" value="1"/>
</dbReference>
<dbReference type="GO" id="GO:0005829">
    <property type="term" value="C:cytosol"/>
    <property type="evidence" value="ECO:0007669"/>
    <property type="project" value="TreeGrafter"/>
</dbReference>
<comment type="caution">
    <text evidence="14">Lacks conserved residue(s) required for the propagation of feature annotation.</text>
</comment>
<evidence type="ECO:0000256" key="6">
    <source>
        <dbReference type="ARBA" id="ARBA00022723"/>
    </source>
</evidence>
<keyword evidence="6 14" id="KW-0479">Metal-binding</keyword>
<protein>
    <recommendedName>
        <fullName evidence="3 14">DNA ligase</fullName>
        <ecNumber evidence="2 14">6.5.1.2</ecNumber>
    </recommendedName>
    <alternativeName>
        <fullName evidence="14">Polydeoxyribonucleotide synthase [NAD(+)]</fullName>
    </alternativeName>
</protein>
<dbReference type="GO" id="GO:0046872">
    <property type="term" value="F:metal ion binding"/>
    <property type="evidence" value="ECO:0007669"/>
    <property type="project" value="UniProtKB-KW"/>
</dbReference>
<keyword evidence="5 14" id="KW-0235">DNA replication</keyword>
<comment type="cofactor">
    <cofactor evidence="14">
        <name>Mg(2+)</name>
        <dbReference type="ChEBI" id="CHEBI:18420"/>
    </cofactor>
    <cofactor evidence="14">
        <name>Mn(2+)</name>
        <dbReference type="ChEBI" id="CHEBI:29035"/>
    </cofactor>
</comment>
<evidence type="ECO:0000256" key="14">
    <source>
        <dbReference type="HAMAP-Rule" id="MF_01588"/>
    </source>
</evidence>
<dbReference type="Pfam" id="PF00533">
    <property type="entry name" value="BRCT"/>
    <property type="match status" value="1"/>
</dbReference>
<keyword evidence="9 14" id="KW-0460">Magnesium</keyword>
<dbReference type="Gene3D" id="1.10.287.610">
    <property type="entry name" value="Helix hairpin bin"/>
    <property type="match status" value="1"/>
</dbReference>
<evidence type="ECO:0000256" key="9">
    <source>
        <dbReference type="ARBA" id="ARBA00022842"/>
    </source>
</evidence>
<dbReference type="Gene3D" id="3.40.50.10190">
    <property type="entry name" value="BRCT domain"/>
    <property type="match status" value="1"/>
</dbReference>
<dbReference type="InterPro" id="IPR001679">
    <property type="entry name" value="DNA_ligase"/>
</dbReference>
<feature type="binding site" evidence="14">
    <location>
        <position position="126"/>
    </location>
    <ligand>
        <name>NAD(+)</name>
        <dbReference type="ChEBI" id="CHEBI:57540"/>
    </ligand>
</feature>
<evidence type="ECO:0000259" key="15">
    <source>
        <dbReference type="PROSITE" id="PS50172"/>
    </source>
</evidence>
<dbReference type="PROSITE" id="PS01056">
    <property type="entry name" value="DNA_LIGASE_N2"/>
    <property type="match status" value="1"/>
</dbReference>
<evidence type="ECO:0000256" key="3">
    <source>
        <dbReference type="ARBA" id="ARBA00013308"/>
    </source>
</evidence>
<dbReference type="InterPro" id="IPR013840">
    <property type="entry name" value="DNAligase_N"/>
</dbReference>
<dbReference type="InterPro" id="IPR013839">
    <property type="entry name" value="DNAligase_adenylation"/>
</dbReference>
<feature type="binding site" evidence="14">
    <location>
        <begin position="83"/>
        <end position="84"/>
    </location>
    <ligand>
        <name>NAD(+)</name>
        <dbReference type="ChEBI" id="CHEBI:57540"/>
    </ligand>
</feature>
<dbReference type="SUPFAM" id="SSF56091">
    <property type="entry name" value="DNA ligase/mRNA capping enzyme, catalytic domain"/>
    <property type="match status" value="1"/>
</dbReference>
<dbReference type="InterPro" id="IPR003583">
    <property type="entry name" value="Hlx-hairpin-Hlx_DNA-bd_motif"/>
</dbReference>
<evidence type="ECO:0000313" key="16">
    <source>
        <dbReference type="EMBL" id="OGM93372.1"/>
    </source>
</evidence>
<dbReference type="SMART" id="SM00278">
    <property type="entry name" value="HhH1"/>
    <property type="match status" value="3"/>
</dbReference>
<dbReference type="EMBL" id="MGIT01000001">
    <property type="protein sequence ID" value="OGM93372.1"/>
    <property type="molecule type" value="Genomic_DNA"/>
</dbReference>
<keyword evidence="7 14" id="KW-0227">DNA damage</keyword>
<evidence type="ECO:0000256" key="4">
    <source>
        <dbReference type="ARBA" id="ARBA00022598"/>
    </source>
</evidence>
<feature type="binding site" evidence="14">
    <location>
        <position position="436"/>
    </location>
    <ligand>
        <name>Zn(2+)</name>
        <dbReference type="ChEBI" id="CHEBI:29105"/>
    </ligand>
</feature>
<dbReference type="InterPro" id="IPR010994">
    <property type="entry name" value="RuvA_2-like"/>
</dbReference>
<evidence type="ECO:0000313" key="17">
    <source>
        <dbReference type="Proteomes" id="UP000176422"/>
    </source>
</evidence>
<keyword evidence="4 14" id="KW-0436">Ligase</keyword>
<dbReference type="EC" id="6.5.1.2" evidence="2 14"/>
<evidence type="ECO:0000256" key="10">
    <source>
        <dbReference type="ARBA" id="ARBA00023027"/>
    </source>
</evidence>
<feature type="domain" description="BRCT" evidence="15">
    <location>
        <begin position="628"/>
        <end position="705"/>
    </location>
</feature>
<reference evidence="16 17" key="1">
    <citation type="journal article" date="2016" name="Nat. Commun.">
        <title>Thousands of microbial genomes shed light on interconnected biogeochemical processes in an aquifer system.</title>
        <authorList>
            <person name="Anantharaman K."/>
            <person name="Brown C.T."/>
            <person name="Hug L.A."/>
            <person name="Sharon I."/>
            <person name="Castelle C.J."/>
            <person name="Probst A.J."/>
            <person name="Thomas B.C."/>
            <person name="Singh A."/>
            <person name="Wilkins M.J."/>
            <person name="Karaoz U."/>
            <person name="Brodie E.L."/>
            <person name="Williams K.H."/>
            <person name="Hubbard S.S."/>
            <person name="Banfield J.F."/>
        </authorList>
    </citation>
    <scope>NUCLEOTIDE SEQUENCE [LARGE SCALE GENOMIC DNA]</scope>
</reference>
<organism evidence="16 17">
    <name type="scientific">Candidatus Wolfebacteria bacterium RIFOXYB1_FULL_54_12</name>
    <dbReference type="NCBI Taxonomy" id="1802559"/>
    <lineage>
        <taxon>Bacteria</taxon>
        <taxon>Candidatus Wolfeibacteriota</taxon>
    </lineage>
</organism>
<keyword evidence="11 14" id="KW-0234">DNA repair</keyword>
<gene>
    <name evidence="14" type="primary">ligA</name>
    <name evidence="16" type="ORF">A2372_03240</name>
</gene>
<dbReference type="CDD" id="cd17748">
    <property type="entry name" value="BRCT_DNA_ligase_like"/>
    <property type="match status" value="1"/>
</dbReference>
<feature type="binding site" evidence="14">
    <location>
        <position position="457"/>
    </location>
    <ligand>
        <name>Zn(2+)</name>
        <dbReference type="ChEBI" id="CHEBI:29105"/>
    </ligand>
</feature>
<comment type="catalytic activity">
    <reaction evidence="12 14">
        <text>NAD(+) + (deoxyribonucleotide)n-3'-hydroxyl + 5'-phospho-(deoxyribonucleotide)m = (deoxyribonucleotide)n+m + AMP + beta-nicotinamide D-nucleotide.</text>
        <dbReference type="EC" id="6.5.1.2"/>
    </reaction>
</comment>
<evidence type="ECO:0000256" key="11">
    <source>
        <dbReference type="ARBA" id="ARBA00023204"/>
    </source>
</evidence>
<dbReference type="NCBIfam" id="NF005932">
    <property type="entry name" value="PRK07956.1"/>
    <property type="match status" value="1"/>
</dbReference>
<feature type="binding site" evidence="14">
    <location>
        <position position="204"/>
    </location>
    <ligand>
        <name>NAD(+)</name>
        <dbReference type="ChEBI" id="CHEBI:57540"/>
    </ligand>
</feature>
<accession>A0A1F8DXZ6</accession>
<dbReference type="CDD" id="cd00114">
    <property type="entry name" value="LIGANc"/>
    <property type="match status" value="1"/>
</dbReference>
<dbReference type="PANTHER" id="PTHR23389:SF9">
    <property type="entry name" value="DNA LIGASE"/>
    <property type="match status" value="1"/>
</dbReference>
<dbReference type="InterPro" id="IPR004150">
    <property type="entry name" value="NAD_DNA_ligase_OB"/>
</dbReference>
<dbReference type="Gene3D" id="6.20.10.30">
    <property type="match status" value="1"/>
</dbReference>
<dbReference type="SMART" id="SM00292">
    <property type="entry name" value="BRCT"/>
    <property type="match status" value="1"/>
</dbReference>
<keyword evidence="14" id="KW-0464">Manganese</keyword>
<dbReference type="SMART" id="SM00532">
    <property type="entry name" value="LIGANc"/>
    <property type="match status" value="1"/>
</dbReference>
<dbReference type="GO" id="GO:0003911">
    <property type="term" value="F:DNA ligase (NAD+) activity"/>
    <property type="evidence" value="ECO:0007669"/>
    <property type="project" value="UniProtKB-UniRule"/>
</dbReference>
<dbReference type="SUPFAM" id="SSF52113">
    <property type="entry name" value="BRCT domain"/>
    <property type="match status" value="1"/>
</dbReference>
<evidence type="ECO:0000256" key="5">
    <source>
        <dbReference type="ARBA" id="ARBA00022705"/>
    </source>
</evidence>
<evidence type="ECO:0000256" key="7">
    <source>
        <dbReference type="ARBA" id="ARBA00022763"/>
    </source>
</evidence>
<comment type="caution">
    <text evidence="16">The sequence shown here is derived from an EMBL/GenBank/DDBJ whole genome shotgun (WGS) entry which is preliminary data.</text>
</comment>
<dbReference type="InterPro" id="IPR001357">
    <property type="entry name" value="BRCT_dom"/>
</dbReference>
<dbReference type="InterPro" id="IPR033136">
    <property type="entry name" value="DNA_ligase_CS"/>
</dbReference>
<comment type="similarity">
    <text evidence="13 14">Belongs to the NAD-dependent DNA ligase family. LigA subfamily.</text>
</comment>
<dbReference type="PIRSF" id="PIRSF001604">
    <property type="entry name" value="LigA"/>
    <property type="match status" value="1"/>
</dbReference>
<evidence type="ECO:0000256" key="8">
    <source>
        <dbReference type="ARBA" id="ARBA00022833"/>
    </source>
</evidence>
<dbReference type="FunFam" id="3.40.50.10190:FF:000054">
    <property type="entry name" value="DNA ligase"/>
    <property type="match status" value="1"/>
</dbReference>
<dbReference type="FunFam" id="1.10.150.20:FF:000007">
    <property type="entry name" value="DNA ligase"/>
    <property type="match status" value="1"/>
</dbReference>
<dbReference type="InterPro" id="IPR036420">
    <property type="entry name" value="BRCT_dom_sf"/>
</dbReference>
<dbReference type="GO" id="GO:0006260">
    <property type="term" value="P:DNA replication"/>
    <property type="evidence" value="ECO:0007669"/>
    <property type="project" value="UniProtKB-KW"/>
</dbReference>
<dbReference type="GO" id="GO:0003677">
    <property type="term" value="F:DNA binding"/>
    <property type="evidence" value="ECO:0007669"/>
    <property type="project" value="InterPro"/>
</dbReference>
<dbReference type="Pfam" id="PF03120">
    <property type="entry name" value="OB_DNA_ligase"/>
    <property type="match status" value="1"/>
</dbReference>
<dbReference type="Pfam" id="PF01653">
    <property type="entry name" value="DNA_ligase_aden"/>
    <property type="match status" value="1"/>
</dbReference>
<feature type="binding site" evidence="14">
    <location>
        <position position="342"/>
    </location>
    <ligand>
        <name>NAD(+)</name>
        <dbReference type="ChEBI" id="CHEBI:57540"/>
    </ligand>
</feature>